<accession>A0A8T0W5N7</accession>
<gene>
    <name evidence="2" type="ORF">PVAP13_2KG375545</name>
</gene>
<feature type="region of interest" description="Disordered" evidence="1">
    <location>
        <begin position="64"/>
        <end position="87"/>
    </location>
</feature>
<sequence>MQRPPWTKPLAMVSPARHAHYYLMHTYCSCLLTIKQEFFFYGSNPPSTAKEDNTANQSVTNCFAEDKTNQDSNIKPSKRQKHSSEPKTVNAFQRVRLEDVKFADERLQDNSYWAKGGGETGFDAKAQEILGQVEEGAFGVRRPRRSAEHTGVDKLTYKLTRSSLTIRMTSDRLASPKMGVGRSLLHLAADHFYGQLPDQSCSGWKVLEVRWCYVVNYRSHMSSARNLKL</sequence>
<evidence type="ECO:0000256" key="1">
    <source>
        <dbReference type="SAM" id="MobiDB-lite"/>
    </source>
</evidence>
<dbReference type="InterPro" id="IPR039191">
    <property type="entry name" value="Nopp140-like"/>
</dbReference>
<dbReference type="EMBL" id="CM029039">
    <property type="protein sequence ID" value="KAG2644620.1"/>
    <property type="molecule type" value="Genomic_DNA"/>
</dbReference>
<proteinExistence type="predicted"/>
<reference evidence="2" key="1">
    <citation type="submission" date="2020-05" db="EMBL/GenBank/DDBJ databases">
        <title>WGS assembly of Panicum virgatum.</title>
        <authorList>
            <person name="Lovell J.T."/>
            <person name="Jenkins J."/>
            <person name="Shu S."/>
            <person name="Juenger T.E."/>
            <person name="Schmutz J."/>
        </authorList>
    </citation>
    <scope>NUCLEOTIDE SEQUENCE</scope>
    <source>
        <strain evidence="2">AP13</strain>
    </source>
</reference>
<dbReference type="PANTHER" id="PTHR23216">
    <property type="entry name" value="NUCLEOLAR AND COILED-BODY PHOSPHOPROTEIN 1"/>
    <property type="match status" value="1"/>
</dbReference>
<evidence type="ECO:0000313" key="3">
    <source>
        <dbReference type="Proteomes" id="UP000823388"/>
    </source>
</evidence>
<dbReference type="GO" id="GO:0005730">
    <property type="term" value="C:nucleolus"/>
    <property type="evidence" value="ECO:0007669"/>
    <property type="project" value="InterPro"/>
</dbReference>
<dbReference type="AlphaFoldDB" id="A0A8T0W5N7"/>
<keyword evidence="3" id="KW-1185">Reference proteome</keyword>
<dbReference type="EMBL" id="CM029039">
    <property type="protein sequence ID" value="KAG2644621.1"/>
    <property type="molecule type" value="Genomic_DNA"/>
</dbReference>
<organism evidence="2 3">
    <name type="scientific">Panicum virgatum</name>
    <name type="common">Blackwell switchgrass</name>
    <dbReference type="NCBI Taxonomy" id="38727"/>
    <lineage>
        <taxon>Eukaryota</taxon>
        <taxon>Viridiplantae</taxon>
        <taxon>Streptophyta</taxon>
        <taxon>Embryophyta</taxon>
        <taxon>Tracheophyta</taxon>
        <taxon>Spermatophyta</taxon>
        <taxon>Magnoliopsida</taxon>
        <taxon>Liliopsida</taxon>
        <taxon>Poales</taxon>
        <taxon>Poaceae</taxon>
        <taxon>PACMAD clade</taxon>
        <taxon>Panicoideae</taxon>
        <taxon>Panicodae</taxon>
        <taxon>Paniceae</taxon>
        <taxon>Panicinae</taxon>
        <taxon>Panicum</taxon>
        <taxon>Panicum sect. Hiantes</taxon>
    </lineage>
</organism>
<name>A0A8T0W5N7_PANVG</name>
<protein>
    <submittedName>
        <fullName evidence="2">Uncharacterized protein</fullName>
    </submittedName>
</protein>
<comment type="caution">
    <text evidence="2">The sequence shown here is derived from an EMBL/GenBank/DDBJ whole genome shotgun (WGS) entry which is preliminary data.</text>
</comment>
<evidence type="ECO:0000313" key="2">
    <source>
        <dbReference type="EMBL" id="KAG2644621.1"/>
    </source>
</evidence>
<dbReference type="PANTHER" id="PTHR23216:SF1">
    <property type="entry name" value="NUCLEOLAR AND COILED-BODY PHOSPHOPROTEIN 1"/>
    <property type="match status" value="1"/>
</dbReference>
<dbReference type="Proteomes" id="UP000823388">
    <property type="component" value="Chromosome 2K"/>
</dbReference>